<comment type="caution">
    <text evidence="5">The sequence shown here is derived from an EMBL/GenBank/DDBJ whole genome shotgun (WGS) entry which is preliminary data.</text>
</comment>
<organism evidence="5 6">
    <name type="scientific">Patellaria atrata CBS 101060</name>
    <dbReference type="NCBI Taxonomy" id="1346257"/>
    <lineage>
        <taxon>Eukaryota</taxon>
        <taxon>Fungi</taxon>
        <taxon>Dikarya</taxon>
        <taxon>Ascomycota</taxon>
        <taxon>Pezizomycotina</taxon>
        <taxon>Dothideomycetes</taxon>
        <taxon>Dothideomycetes incertae sedis</taxon>
        <taxon>Patellariales</taxon>
        <taxon>Patellariaceae</taxon>
        <taxon>Patellaria</taxon>
    </lineage>
</organism>
<dbReference type="EMBL" id="MU006119">
    <property type="protein sequence ID" value="KAF2834415.1"/>
    <property type="molecule type" value="Genomic_DNA"/>
</dbReference>
<dbReference type="GO" id="GO:0007021">
    <property type="term" value="P:tubulin complex assembly"/>
    <property type="evidence" value="ECO:0007669"/>
    <property type="project" value="InterPro"/>
</dbReference>
<dbReference type="SUPFAM" id="SSF48371">
    <property type="entry name" value="ARM repeat"/>
    <property type="match status" value="2"/>
</dbReference>
<dbReference type="InterPro" id="IPR016024">
    <property type="entry name" value="ARM-type_fold"/>
</dbReference>
<gene>
    <name evidence="5" type="ORF">M501DRAFT_1009655</name>
</gene>
<evidence type="ECO:0000256" key="2">
    <source>
        <dbReference type="PROSITE-ProRule" id="PRU00103"/>
    </source>
</evidence>
<dbReference type="GO" id="GO:0007023">
    <property type="term" value="P:post-chaperonin tubulin folding pathway"/>
    <property type="evidence" value="ECO:0007669"/>
    <property type="project" value="InterPro"/>
</dbReference>
<accession>A0A9P4S2H0</accession>
<dbReference type="InterPro" id="IPR033162">
    <property type="entry name" value="TBCD"/>
</dbReference>
<dbReference type="InterPro" id="IPR021133">
    <property type="entry name" value="HEAT_type_2"/>
</dbReference>
<feature type="domain" description="Tubulin-folding cofactor D C-terminal" evidence="3">
    <location>
        <begin position="919"/>
        <end position="1088"/>
    </location>
</feature>
<dbReference type="PROSITE" id="PS50077">
    <property type="entry name" value="HEAT_REPEAT"/>
    <property type="match status" value="1"/>
</dbReference>
<protein>
    <recommendedName>
        <fullName evidence="7">Tubulin-specific chaperone D C-terminal domain-containing protein</fullName>
    </recommendedName>
</protein>
<feature type="repeat" description="HEAT" evidence="2">
    <location>
        <begin position="349"/>
        <end position="386"/>
    </location>
</feature>
<dbReference type="Pfam" id="PF12612">
    <property type="entry name" value="TFCD_C"/>
    <property type="match status" value="1"/>
</dbReference>
<dbReference type="InterPro" id="IPR022577">
    <property type="entry name" value="TBCD_C"/>
</dbReference>
<sequence length="1164" mass="129474">MNVNEEKDVLFLRASTHLLSQFKTLLPKVLYRRSDRNTRRTHSTAKEKQIAKLIICLEPFQEDPQLLDTHLKEILRPLVEAFLEDLCNSVSFQPSSGVTSLSNGLCQILYTLCKIRGEKVIVGFLNNEPRFLEPILMRLVRHRPQARSESIQSHRGLSWDENYVLLLWLSHLMLTPFDLASISSPQNDDTPSQLHLEIQLPDHLPSIASRIIPLCLDFLDAPTKERNAAAALLVRLSLRPDMREFGLLDSMIRWALIFFANVSEMPSEIHHSLGVLAYLSRLVASATDGEIGPHVSAIFVACKHILDSTSLKSSAVARKLIIKTLRNIVVHCIKTHPTLDSTAAMLEDVIDFLLESLSDRDTPVRYATSKALSIIAMALEQAMSEEVVEAILGFLNEDIVLKGSAKSLSSVNPLRWHGLILTLSHLLYRKTVKTAQLPDVLNALVIGLSFKQRTPTGGSIGINVRDAACFGIWALSRRYSTPELLTVQTNSIPAAAGYDNSHSIPQVLAIELLVTACLDPTGNIRRGSSAALQELIGRHPDTIYAGIQLTQVVDYNAVGLRERALSDVSVKAGKLQKLYWKALFQELLGWRGVGSLDSESRIASATAIAKLSENQPMQVVGDMLNQIVIRLNQCTSTDVEERHGLILSQASLIKICVLNSKEESTGIQERSIQDLEDLLLQWSTLGSCINLTEESFMNSSLRPELTSSAYIYLLGSLSGLNQRLKSNVIKQQQIMHVPELALSWLDFCLTRTEDAVLLSLPEAVRGLCSILPSPRRHDIVRSWLDQVKHSSSRISGSALGYPIALGASYATLEDEMEIKQRILDILTSRCTLEGPIESRVNAITSLSLTFETVSTDVAMSQQSISRITEAIHASLNDYTINERGDIGSLVRLEAISAVAKSSHLGIFHTEMNETVVEADITRLSLEKLDKVRTEAASCLSRLTHPDTIQYYDVLQASSYEYFLNTLVDALQPECLPWKRFAIFQGYISSAGLGSESVIQMSRSALVDVLTKLAINDENNVDLVDVCNVLLEIFRVNLSTDRTILPLLEVYAFLFDAHVMQRLIGTDFKWRTLLSLVQKAHFKSTIIPKLIGAIAVYRGLAEIPVVQIDVKVKLCNMLLHPFPMVRNAASETLLILTGNVELKSKDWSRSPKTLREFVETIKQKI</sequence>
<dbReference type="GO" id="GO:0000226">
    <property type="term" value="P:microtubule cytoskeleton organization"/>
    <property type="evidence" value="ECO:0007669"/>
    <property type="project" value="TreeGrafter"/>
</dbReference>
<proteinExistence type="predicted"/>
<dbReference type="Pfam" id="PF23579">
    <property type="entry name" value="ARM_TBCD"/>
    <property type="match status" value="1"/>
</dbReference>
<dbReference type="AlphaFoldDB" id="A0A9P4S2H0"/>
<dbReference type="GO" id="GO:0048487">
    <property type="term" value="F:beta-tubulin binding"/>
    <property type="evidence" value="ECO:0007669"/>
    <property type="project" value="InterPro"/>
</dbReference>
<keyword evidence="6" id="KW-1185">Reference proteome</keyword>
<dbReference type="InterPro" id="IPR058033">
    <property type="entry name" value="ARM_TBCD_2nd"/>
</dbReference>
<dbReference type="PANTHER" id="PTHR12658">
    <property type="entry name" value="BETA-TUBULIN COFACTOR D"/>
    <property type="match status" value="1"/>
</dbReference>
<dbReference type="Proteomes" id="UP000799429">
    <property type="component" value="Unassembled WGS sequence"/>
</dbReference>
<dbReference type="Gene3D" id="1.25.10.10">
    <property type="entry name" value="Leucine-rich Repeat Variant"/>
    <property type="match status" value="1"/>
</dbReference>
<evidence type="ECO:0000256" key="1">
    <source>
        <dbReference type="ARBA" id="ARBA00023186"/>
    </source>
</evidence>
<evidence type="ECO:0000259" key="4">
    <source>
        <dbReference type="Pfam" id="PF25767"/>
    </source>
</evidence>
<dbReference type="InterPro" id="IPR011989">
    <property type="entry name" value="ARM-like"/>
</dbReference>
<evidence type="ECO:0000313" key="6">
    <source>
        <dbReference type="Proteomes" id="UP000799429"/>
    </source>
</evidence>
<evidence type="ECO:0008006" key="7">
    <source>
        <dbReference type="Google" id="ProtNLM"/>
    </source>
</evidence>
<dbReference type="Pfam" id="PF25767">
    <property type="entry name" value="ARM_TBCD_2nd"/>
    <property type="match status" value="1"/>
</dbReference>
<name>A0A9P4S2H0_9PEZI</name>
<reference evidence="5" key="1">
    <citation type="journal article" date="2020" name="Stud. Mycol.">
        <title>101 Dothideomycetes genomes: a test case for predicting lifestyles and emergence of pathogens.</title>
        <authorList>
            <person name="Haridas S."/>
            <person name="Albert R."/>
            <person name="Binder M."/>
            <person name="Bloem J."/>
            <person name="Labutti K."/>
            <person name="Salamov A."/>
            <person name="Andreopoulos B."/>
            <person name="Baker S."/>
            <person name="Barry K."/>
            <person name="Bills G."/>
            <person name="Bluhm B."/>
            <person name="Cannon C."/>
            <person name="Castanera R."/>
            <person name="Culley D."/>
            <person name="Daum C."/>
            <person name="Ezra D."/>
            <person name="Gonzalez J."/>
            <person name="Henrissat B."/>
            <person name="Kuo A."/>
            <person name="Liang C."/>
            <person name="Lipzen A."/>
            <person name="Lutzoni F."/>
            <person name="Magnuson J."/>
            <person name="Mondo S."/>
            <person name="Nolan M."/>
            <person name="Ohm R."/>
            <person name="Pangilinan J."/>
            <person name="Park H.-J."/>
            <person name="Ramirez L."/>
            <person name="Alfaro M."/>
            <person name="Sun H."/>
            <person name="Tritt A."/>
            <person name="Yoshinaga Y."/>
            <person name="Zwiers L.-H."/>
            <person name="Turgeon B."/>
            <person name="Goodwin S."/>
            <person name="Spatafora J."/>
            <person name="Crous P."/>
            <person name="Grigoriev I."/>
        </authorList>
    </citation>
    <scope>NUCLEOTIDE SEQUENCE</scope>
    <source>
        <strain evidence="5">CBS 101060</strain>
    </source>
</reference>
<feature type="domain" description="Tubulin-folding cofactor D ARM repeats" evidence="4">
    <location>
        <begin position="343"/>
        <end position="540"/>
    </location>
</feature>
<dbReference type="OrthoDB" id="10253476at2759"/>
<evidence type="ECO:0000313" key="5">
    <source>
        <dbReference type="EMBL" id="KAF2834415.1"/>
    </source>
</evidence>
<keyword evidence="1" id="KW-0143">Chaperone</keyword>
<dbReference type="PANTHER" id="PTHR12658:SF0">
    <property type="entry name" value="TUBULIN-SPECIFIC CHAPERONE D"/>
    <property type="match status" value="1"/>
</dbReference>
<dbReference type="GO" id="GO:0005096">
    <property type="term" value="F:GTPase activator activity"/>
    <property type="evidence" value="ECO:0007669"/>
    <property type="project" value="InterPro"/>
</dbReference>
<evidence type="ECO:0000259" key="3">
    <source>
        <dbReference type="Pfam" id="PF12612"/>
    </source>
</evidence>